<comment type="function">
    <text evidence="10 12">Plays a role in maintaining the mitochondrial genome and in controlling the mtDNA escape. Involved in the regulation of mtDNA nucleotide structure and number. May have a dispensable role in early maturation of pre-rRNA.</text>
</comment>
<dbReference type="SUPFAM" id="SSF54928">
    <property type="entry name" value="RNA-binding domain, RBD"/>
    <property type="match status" value="1"/>
</dbReference>
<keyword evidence="4" id="KW-0812">Transmembrane</keyword>
<dbReference type="InterPro" id="IPR012677">
    <property type="entry name" value="Nucleotide-bd_a/b_plait_sf"/>
</dbReference>
<evidence type="ECO:0000256" key="11">
    <source>
        <dbReference type="PROSITE-ProRule" id="PRU00176"/>
    </source>
</evidence>
<keyword evidence="9" id="KW-0472">Membrane</keyword>
<dbReference type="GO" id="GO:0005743">
    <property type="term" value="C:mitochondrial inner membrane"/>
    <property type="evidence" value="ECO:0000318"/>
    <property type="project" value="GO_Central"/>
</dbReference>
<dbReference type="GO" id="GO:0006397">
    <property type="term" value="P:mRNA processing"/>
    <property type="evidence" value="ECO:0007669"/>
    <property type="project" value="UniProtKB-UniRule"/>
</dbReference>
<sequence>MLPLTTCRSRLFGNLLWKPAFAKRYVHALVKHDLGHLHTKSNQELFFLDNLVHSPSIFQIQKYVSMLFQGNLRKQIYESFPKNTDLKLSDVLFRWQDGGAFLIVDLPDKPTDLESVSELLKKQYDKEPVKSILHPFSTPKLHAVHGQPWLQDLYVLPSRTLRVTFDGPTLSEEELYSVFRAYGKLAFVKIDGANTASLKYNSLRGATSALNCLHGYKYKHTGTRFSIRFVSKKRFSSFFSWIFSHPRLSIPLGAALLAAITASLFDPIRQFFVEANIRHARRLRELNPLSWLKKNSLDFVIHPFQSNKPAAGTSPLWRTRERDRNQLEEWLNETFHSFIVIQGPRGSGKRELIDKVLETRDNVLILDCDKLFAPSNRAVFVNVLASQVGYFPLFNKLNSLSSFVDVAAQGLIGQKIGFSSSVEAQATRILGTVQNVLRSIALSKRSKDRDADLDETEYLDVHTEKLPIVVFDNFQLRKLTDPLQRLVASWAGSLVRDRVARVVMLTPDIGGAKSLEQFVDGRENKSLLFGDSDPALAKSYVLYSLPERLRTKEVEKRLEQLLPRVGGRLRDLDLLVRRLILSKADVDDAVNSIVNQNASDILQTFLRPPSSSLGNGTSAYSPEQAWTVIQTLANNGRISYHKLMTDPIFANNEEILRSLEESDLIIITTKNARPETVLPGKPVYVSAFHQLLSDPVTKTTMESLRLTALIKHWTKTLQNSEDELKSLADVYVGEGIKTRAQYLNQKILKCQTNIEMLEKKLVAEVARLADDKL</sequence>
<gene>
    <name evidence="15" type="primary">yme2</name>
    <name evidence="14" type="ORF">SJAG_03038</name>
</gene>
<evidence type="ECO:0000256" key="1">
    <source>
        <dbReference type="ARBA" id="ARBA00004434"/>
    </source>
</evidence>
<protein>
    <recommendedName>
        <fullName evidence="3 12">Mitochondrial escape protein 2</fullName>
    </recommendedName>
</protein>
<evidence type="ECO:0000256" key="4">
    <source>
        <dbReference type="ARBA" id="ARBA00022692"/>
    </source>
</evidence>
<dbReference type="InterPro" id="IPR027417">
    <property type="entry name" value="P-loop_NTPase"/>
</dbReference>
<dbReference type="JaponicusDB" id="SJAG_03038">
    <property type="gene designation" value="yme2"/>
</dbReference>
<dbReference type="Pfam" id="PF00076">
    <property type="entry name" value="RRM_1"/>
    <property type="match status" value="1"/>
</dbReference>
<dbReference type="HOGENOM" id="CLU_007861_1_0_1"/>
<evidence type="ECO:0000259" key="13">
    <source>
        <dbReference type="PROSITE" id="PS50102"/>
    </source>
</evidence>
<evidence type="ECO:0000256" key="10">
    <source>
        <dbReference type="ARBA" id="ARBA00025276"/>
    </source>
</evidence>
<evidence type="ECO:0000256" key="5">
    <source>
        <dbReference type="ARBA" id="ARBA00022792"/>
    </source>
</evidence>
<accession>B6K356</accession>
<feature type="domain" description="RRM" evidence="13">
    <location>
        <begin position="159"/>
        <end position="232"/>
    </location>
</feature>
<comment type="subcellular location">
    <subcellularLocation>
        <location evidence="1 12">Mitochondrion inner membrane</location>
        <topology evidence="1 12">Single-pass membrane protein</topology>
    </subcellularLocation>
</comment>
<dbReference type="Proteomes" id="UP000001744">
    <property type="component" value="Unassembled WGS sequence"/>
</dbReference>
<dbReference type="Gene3D" id="3.30.70.330">
    <property type="match status" value="1"/>
</dbReference>
<evidence type="ECO:0000256" key="6">
    <source>
        <dbReference type="ARBA" id="ARBA00022946"/>
    </source>
</evidence>
<dbReference type="GO" id="GO:0003723">
    <property type="term" value="F:RNA binding"/>
    <property type="evidence" value="ECO:0007669"/>
    <property type="project" value="UniProtKB-UniRule"/>
</dbReference>
<dbReference type="EMBL" id="KE651167">
    <property type="protein sequence ID" value="EEB07913.1"/>
    <property type="molecule type" value="Genomic_DNA"/>
</dbReference>
<evidence type="ECO:0000256" key="7">
    <source>
        <dbReference type="ARBA" id="ARBA00022989"/>
    </source>
</evidence>
<evidence type="ECO:0000256" key="3">
    <source>
        <dbReference type="ARBA" id="ARBA00020222"/>
    </source>
</evidence>
<dbReference type="GeneID" id="7048954"/>
<dbReference type="AlphaFoldDB" id="B6K356"/>
<keyword evidence="5 12" id="KW-0999">Mitochondrion inner membrane</keyword>
<dbReference type="InterPro" id="IPR000504">
    <property type="entry name" value="RRM_dom"/>
</dbReference>
<evidence type="ECO:0000313" key="15">
    <source>
        <dbReference type="JaponicusDB" id="SJAG_03038"/>
    </source>
</evidence>
<evidence type="ECO:0000256" key="9">
    <source>
        <dbReference type="ARBA" id="ARBA00023136"/>
    </source>
</evidence>
<dbReference type="OMA" id="FQFFRPY"/>
<dbReference type="PANTHER" id="PTHR32198:SF2">
    <property type="entry name" value="MITOCHONDRIAL ESCAPE PROTEIN 2"/>
    <property type="match status" value="1"/>
</dbReference>
<dbReference type="VEuPathDB" id="FungiDB:SJAG_03038"/>
<keyword evidence="7" id="KW-1133">Transmembrane helix</keyword>
<dbReference type="Gene3D" id="3.40.50.300">
    <property type="entry name" value="P-loop containing nucleotide triphosphate hydrolases"/>
    <property type="match status" value="1"/>
</dbReference>
<dbReference type="PROSITE" id="PS50102">
    <property type="entry name" value="RRM"/>
    <property type="match status" value="1"/>
</dbReference>
<keyword evidence="11 12" id="KW-0694">RNA-binding</keyword>
<evidence type="ECO:0000256" key="2">
    <source>
        <dbReference type="ARBA" id="ARBA00010320"/>
    </source>
</evidence>
<evidence type="ECO:0000313" key="14">
    <source>
        <dbReference type="EMBL" id="EEB07913.1"/>
    </source>
</evidence>
<dbReference type="OrthoDB" id="10267654at2759"/>
<dbReference type="eggNOG" id="ENOG502QS0P">
    <property type="taxonomic scope" value="Eukaryota"/>
</dbReference>
<dbReference type="Pfam" id="PF10443">
    <property type="entry name" value="RNA12"/>
    <property type="match status" value="1"/>
</dbReference>
<proteinExistence type="inferred from homology"/>
<reference evidence="14 16" key="1">
    <citation type="journal article" date="2011" name="Science">
        <title>Comparative functional genomics of the fission yeasts.</title>
        <authorList>
            <person name="Rhind N."/>
            <person name="Chen Z."/>
            <person name="Yassour M."/>
            <person name="Thompson D.A."/>
            <person name="Haas B.J."/>
            <person name="Habib N."/>
            <person name="Wapinski I."/>
            <person name="Roy S."/>
            <person name="Lin M.F."/>
            <person name="Heiman D.I."/>
            <person name="Young S.K."/>
            <person name="Furuya K."/>
            <person name="Guo Y."/>
            <person name="Pidoux A."/>
            <person name="Chen H.M."/>
            <person name="Robbertse B."/>
            <person name="Goldberg J.M."/>
            <person name="Aoki K."/>
            <person name="Bayne E.H."/>
            <person name="Berlin A.M."/>
            <person name="Desjardins C.A."/>
            <person name="Dobbs E."/>
            <person name="Dukaj L."/>
            <person name="Fan L."/>
            <person name="FitzGerald M.G."/>
            <person name="French C."/>
            <person name="Gujja S."/>
            <person name="Hansen K."/>
            <person name="Keifenheim D."/>
            <person name="Levin J.Z."/>
            <person name="Mosher R.A."/>
            <person name="Mueller C.A."/>
            <person name="Pfiffner J."/>
            <person name="Priest M."/>
            <person name="Russ C."/>
            <person name="Smialowska A."/>
            <person name="Swoboda P."/>
            <person name="Sykes S.M."/>
            <person name="Vaughn M."/>
            <person name="Vengrova S."/>
            <person name="Yoder R."/>
            <person name="Zeng Q."/>
            <person name="Allshire R."/>
            <person name="Baulcombe D."/>
            <person name="Birren B.W."/>
            <person name="Brown W."/>
            <person name="Ekwall K."/>
            <person name="Kellis M."/>
            <person name="Leatherwood J."/>
            <person name="Levin H."/>
            <person name="Margalit H."/>
            <person name="Martienssen R."/>
            <person name="Nieduszynski C.A."/>
            <person name="Spatafora J.W."/>
            <person name="Friedman N."/>
            <person name="Dalgaard J.Z."/>
            <person name="Baumann P."/>
            <person name="Niki H."/>
            <person name="Regev A."/>
            <person name="Nusbaum C."/>
        </authorList>
    </citation>
    <scope>NUCLEOTIDE SEQUENCE [LARGE SCALE GENOMIC DNA]</scope>
    <source>
        <strain evidence="16">yFS275 / FY16936</strain>
    </source>
</reference>
<dbReference type="InterPro" id="IPR018850">
    <property type="entry name" value="Mt_escape_2_C"/>
</dbReference>
<dbReference type="STRING" id="402676.B6K356"/>
<evidence type="ECO:0000256" key="8">
    <source>
        <dbReference type="ARBA" id="ARBA00023128"/>
    </source>
</evidence>
<dbReference type="InterPro" id="IPR039627">
    <property type="entry name" value="Yme2_C"/>
</dbReference>
<keyword evidence="6" id="KW-0809">Transit peptide</keyword>
<dbReference type="InterPro" id="IPR035979">
    <property type="entry name" value="RBD_domain_sf"/>
</dbReference>
<evidence type="ECO:0000313" key="16">
    <source>
        <dbReference type="Proteomes" id="UP000001744"/>
    </source>
</evidence>
<keyword evidence="12" id="KW-0507">mRNA processing</keyword>
<dbReference type="PANTHER" id="PTHR32198">
    <property type="entry name" value="MITOCHONDRIAL ESCAPE PROTEIN 2"/>
    <property type="match status" value="1"/>
</dbReference>
<evidence type="ECO:0000256" key="12">
    <source>
        <dbReference type="RuleBase" id="RU367108"/>
    </source>
</evidence>
<keyword evidence="16" id="KW-1185">Reference proteome</keyword>
<dbReference type="RefSeq" id="XP_002174206.1">
    <property type="nucleotide sequence ID" value="XM_002174170.1"/>
</dbReference>
<comment type="similarity">
    <text evidence="2 12">Belongs to the YME2 family.</text>
</comment>
<keyword evidence="8 12" id="KW-0496">Mitochondrion</keyword>
<organism evidence="14 16">
    <name type="scientific">Schizosaccharomyces japonicus (strain yFS275 / FY16936)</name>
    <name type="common">Fission yeast</name>
    <dbReference type="NCBI Taxonomy" id="402676"/>
    <lineage>
        <taxon>Eukaryota</taxon>
        <taxon>Fungi</taxon>
        <taxon>Dikarya</taxon>
        <taxon>Ascomycota</taxon>
        <taxon>Taphrinomycotina</taxon>
        <taxon>Schizosaccharomycetes</taxon>
        <taxon>Schizosaccharomycetales</taxon>
        <taxon>Schizosaccharomycetaceae</taxon>
        <taxon>Schizosaccharomyces</taxon>
    </lineage>
</organism>
<name>B6K356_SCHJY</name>